<organism evidence="1 2">
    <name type="scientific">Dyadobacter sediminis</name>
    <dbReference type="NCBI Taxonomy" id="1493691"/>
    <lineage>
        <taxon>Bacteria</taxon>
        <taxon>Pseudomonadati</taxon>
        <taxon>Bacteroidota</taxon>
        <taxon>Cytophagia</taxon>
        <taxon>Cytophagales</taxon>
        <taxon>Spirosomataceae</taxon>
        <taxon>Dyadobacter</taxon>
    </lineage>
</organism>
<evidence type="ECO:0000313" key="1">
    <source>
        <dbReference type="EMBL" id="TLU89484.1"/>
    </source>
</evidence>
<evidence type="ECO:0008006" key="3">
    <source>
        <dbReference type="Google" id="ProtNLM"/>
    </source>
</evidence>
<dbReference type="AlphaFoldDB" id="A0A5R9K6S8"/>
<dbReference type="RefSeq" id="WP_138283544.1">
    <property type="nucleotide sequence ID" value="NZ_BMGE01000004.1"/>
</dbReference>
<protein>
    <recommendedName>
        <fullName evidence="3">Lipoprotein</fullName>
    </recommendedName>
</protein>
<dbReference type="EMBL" id="VCEI01000030">
    <property type="protein sequence ID" value="TLU89484.1"/>
    <property type="molecule type" value="Genomic_DNA"/>
</dbReference>
<keyword evidence="2" id="KW-1185">Reference proteome</keyword>
<dbReference type="Proteomes" id="UP000309788">
    <property type="component" value="Unassembled WGS sequence"/>
</dbReference>
<accession>A0A5R9K6S8</accession>
<comment type="caution">
    <text evidence="1">The sequence shown here is derived from an EMBL/GenBank/DDBJ whole genome shotgun (WGS) entry which is preliminary data.</text>
</comment>
<name>A0A5R9K6S8_9BACT</name>
<proteinExistence type="predicted"/>
<evidence type="ECO:0000313" key="2">
    <source>
        <dbReference type="Proteomes" id="UP000309788"/>
    </source>
</evidence>
<gene>
    <name evidence="1" type="ORF">FEM55_22360</name>
</gene>
<dbReference type="OrthoDB" id="836926at2"/>
<reference evidence="1 2" key="1">
    <citation type="submission" date="2019-05" db="EMBL/GenBank/DDBJ databases">
        <authorList>
            <person name="Qu J.-H."/>
        </authorList>
    </citation>
    <scope>NUCLEOTIDE SEQUENCE [LARGE SCALE GENOMIC DNA]</scope>
    <source>
        <strain evidence="1 2">Z12</strain>
    </source>
</reference>
<dbReference type="PROSITE" id="PS51257">
    <property type="entry name" value="PROKAR_LIPOPROTEIN"/>
    <property type="match status" value="1"/>
</dbReference>
<sequence>MIRLRAVMLLLFTSVVTLYGCKGLKDNPKFAFADGVYHSRVQGKRAQVYIENTEDSVIVYALKKGWQRLSLKASSLPKQSYPQKANAETIRANRYWQNGFDIDVLTIPLKFRPSVQSFPRQFSNNLNGAVYLGFRNDTYRLSYDRNPIGQINQKIKHYGISAGVITGLGATAMNPYVTSNQIAIEYDGMIWSKGAAVIMGIDNFTFGIIGGIDHLLDKNSIYWLYNGKPYLGLAVGLNLN</sequence>